<evidence type="ECO:0000313" key="3">
    <source>
        <dbReference type="EMBL" id="KHN14868.1"/>
    </source>
</evidence>
<dbReference type="InterPro" id="IPR040256">
    <property type="entry name" value="At4g02000-like"/>
</dbReference>
<feature type="non-terminal residue" evidence="3">
    <location>
        <position position="1"/>
    </location>
</feature>
<feature type="domain" description="CCHC-type" evidence="2">
    <location>
        <begin position="105"/>
        <end position="120"/>
    </location>
</feature>
<sequence>LIYDHYLIVREWCPNFHPNSQPIEFVAIQVRFFGLPIHYYDGNILCALGNHIRRTVRVDRSTWTNEKGKYTKLCVEVDLTKPLLALFKINQRYYKIEYKGLHFLCLGCGRFGHYVEGCPDKGKE</sequence>
<protein>
    <recommendedName>
        <fullName evidence="2">CCHC-type domain-containing protein</fullName>
    </recommendedName>
</protein>
<name>A0A0B2Q4E4_GLYSO</name>
<accession>A0A0B2Q4E4</accession>
<dbReference type="GO" id="GO:0003676">
    <property type="term" value="F:nucleic acid binding"/>
    <property type="evidence" value="ECO:0007669"/>
    <property type="project" value="InterPro"/>
</dbReference>
<feature type="non-terminal residue" evidence="3">
    <location>
        <position position="124"/>
    </location>
</feature>
<dbReference type="Proteomes" id="UP000053555">
    <property type="component" value="Unassembled WGS sequence"/>
</dbReference>
<dbReference type="PROSITE" id="PS50158">
    <property type="entry name" value="ZF_CCHC"/>
    <property type="match status" value="1"/>
</dbReference>
<dbReference type="EMBL" id="KN661454">
    <property type="protein sequence ID" value="KHN14868.1"/>
    <property type="molecule type" value="Genomic_DNA"/>
</dbReference>
<keyword evidence="1" id="KW-0862">Zinc</keyword>
<proteinExistence type="predicted"/>
<dbReference type="PANTHER" id="PTHR31286:SF99">
    <property type="entry name" value="DUF4283 DOMAIN-CONTAINING PROTEIN"/>
    <property type="match status" value="1"/>
</dbReference>
<dbReference type="InterPro" id="IPR036875">
    <property type="entry name" value="Znf_CCHC_sf"/>
</dbReference>
<keyword evidence="1" id="KW-0479">Metal-binding</keyword>
<reference evidence="3" key="1">
    <citation type="submission" date="2014-07" db="EMBL/GenBank/DDBJ databases">
        <title>Identification of a novel salt tolerance gene in wild soybean by whole-genome sequencing.</title>
        <authorList>
            <person name="Lam H.-M."/>
            <person name="Qi X."/>
            <person name="Li M.-W."/>
            <person name="Liu X."/>
            <person name="Xie M."/>
            <person name="Ni M."/>
            <person name="Xu X."/>
        </authorList>
    </citation>
    <scope>NUCLEOTIDE SEQUENCE [LARGE SCALE GENOMIC DNA]</scope>
    <source>
        <tissue evidence="3">Root</tissue>
    </source>
</reference>
<dbReference type="InterPro" id="IPR001878">
    <property type="entry name" value="Znf_CCHC"/>
</dbReference>
<gene>
    <name evidence="3" type="ORF">glysoja_045073</name>
</gene>
<evidence type="ECO:0000259" key="2">
    <source>
        <dbReference type="PROSITE" id="PS50158"/>
    </source>
</evidence>
<keyword evidence="1" id="KW-0863">Zinc-finger</keyword>
<dbReference type="GO" id="GO:0008270">
    <property type="term" value="F:zinc ion binding"/>
    <property type="evidence" value="ECO:0007669"/>
    <property type="project" value="UniProtKB-KW"/>
</dbReference>
<dbReference type="PANTHER" id="PTHR31286">
    <property type="entry name" value="GLYCINE-RICH CELL WALL STRUCTURAL PROTEIN 1.8-LIKE"/>
    <property type="match status" value="1"/>
</dbReference>
<organism evidence="3">
    <name type="scientific">Glycine soja</name>
    <name type="common">Wild soybean</name>
    <dbReference type="NCBI Taxonomy" id="3848"/>
    <lineage>
        <taxon>Eukaryota</taxon>
        <taxon>Viridiplantae</taxon>
        <taxon>Streptophyta</taxon>
        <taxon>Embryophyta</taxon>
        <taxon>Tracheophyta</taxon>
        <taxon>Spermatophyta</taxon>
        <taxon>Magnoliopsida</taxon>
        <taxon>eudicotyledons</taxon>
        <taxon>Gunneridae</taxon>
        <taxon>Pentapetalae</taxon>
        <taxon>rosids</taxon>
        <taxon>fabids</taxon>
        <taxon>Fabales</taxon>
        <taxon>Fabaceae</taxon>
        <taxon>Papilionoideae</taxon>
        <taxon>50 kb inversion clade</taxon>
        <taxon>NPAAA clade</taxon>
        <taxon>indigoferoid/millettioid clade</taxon>
        <taxon>Phaseoleae</taxon>
        <taxon>Glycine</taxon>
        <taxon>Glycine subgen. Soja</taxon>
    </lineage>
</organism>
<dbReference type="SUPFAM" id="SSF57756">
    <property type="entry name" value="Retrovirus zinc finger-like domains"/>
    <property type="match status" value="1"/>
</dbReference>
<evidence type="ECO:0000256" key="1">
    <source>
        <dbReference type="PROSITE-ProRule" id="PRU00047"/>
    </source>
</evidence>
<dbReference type="AlphaFoldDB" id="A0A0B2Q4E4"/>